<gene>
    <name evidence="9" type="ORF">A1Q1_07424</name>
</gene>
<dbReference type="Pfam" id="PF04084">
    <property type="entry name" value="RecA-like_ORC2"/>
    <property type="match status" value="1"/>
</dbReference>
<feature type="domain" description="Origin recognition complex subunit 2 RecA-like" evidence="7">
    <location>
        <begin position="197"/>
        <end position="372"/>
    </location>
</feature>
<sequence length="518" mass="56317">MPPRKRARADTAAAAPKTPTKRTKKAESPPPPVPTKAKSPTPADEPSASHLVSFLTSYTDRYDEREHGSDSDSGSSDGEKDDDFEDHADDDDDDETPTTPLRGLVGTPGRRKAPATTPRKRAAATPRKPKTPKKVEQEDEGFLRTSRADNYFMNATRGSKTSGLSYSALARPLSQAEYEGIVSGARGKTKAVQEKLEELARFFPQWASELETGFNLLLYGYGSKRRLVNRFATETLNDLGDVVVVNGTFPGLGLKEVLAALETRLPLSDEVPAPLGASPLERAAYRVYQSYRSGKDHLYMIIHNIDAPGMKAPKSVAALSLLASCPGIHIVATFDHVHTPLLFSATLSNAPPHPPTEDEIPSSRGFNWIYHSAPTFDDYDVELSYARLSSSAALGQSSGTISEEGALQILHSVPPMAARLLKLILLKQLDNGEGPLMGVGGAAPAYALDVDLVQKAARDKFIAREEERFNALLGEFKDHGLVVTAELDAEGRQGRWAWVPLPRAAIERILDEMKNVEA</sequence>
<protein>
    <recommendedName>
        <fullName evidence="5">Origin recognition complex subunit 2</fullName>
    </recommendedName>
</protein>
<accession>J6F7X9</accession>
<comment type="subcellular location">
    <subcellularLocation>
        <location evidence="1 5">Nucleus</location>
    </subcellularLocation>
</comment>
<evidence type="ECO:0000256" key="6">
    <source>
        <dbReference type="SAM" id="MobiDB-lite"/>
    </source>
</evidence>
<evidence type="ECO:0000313" key="9">
    <source>
        <dbReference type="EMBL" id="EJT51452.1"/>
    </source>
</evidence>
<dbReference type="Pfam" id="PF24882">
    <property type="entry name" value="WHD_ORC2"/>
    <property type="match status" value="1"/>
</dbReference>
<evidence type="ECO:0000256" key="1">
    <source>
        <dbReference type="ARBA" id="ARBA00004123"/>
    </source>
</evidence>
<reference evidence="9 10" key="1">
    <citation type="journal article" date="2012" name="Eukaryot. Cell">
        <title>Draft genome sequence of CBS 2479, the standard type strain of Trichosporon asahii.</title>
        <authorList>
            <person name="Yang R.Y."/>
            <person name="Li H.T."/>
            <person name="Zhu H."/>
            <person name="Zhou G.P."/>
            <person name="Wang M."/>
            <person name="Wang L."/>
        </authorList>
    </citation>
    <scope>NUCLEOTIDE SEQUENCE [LARGE SCALE GENOMIC DNA]</scope>
    <source>
        <strain evidence="10">ATCC 90039 / CBS 2479 / JCM 2466 / KCTC 7840 / NCYC 2677 / UAMH 7654</strain>
    </source>
</reference>
<dbReference type="OrthoDB" id="346673at2759"/>
<name>J6F7X9_TRIAS</name>
<dbReference type="Proteomes" id="UP000002748">
    <property type="component" value="Unassembled WGS sequence"/>
</dbReference>
<feature type="domain" description="Origin recognition complex subunit 2 winged-helix" evidence="8">
    <location>
        <begin position="443"/>
        <end position="504"/>
    </location>
</feature>
<evidence type="ECO:0000256" key="3">
    <source>
        <dbReference type="ARBA" id="ARBA00022705"/>
    </source>
</evidence>
<feature type="compositionally biased region" description="Acidic residues" evidence="6">
    <location>
        <begin position="79"/>
        <end position="96"/>
    </location>
</feature>
<keyword evidence="3 5" id="KW-0235">DNA replication</keyword>
<dbReference type="GO" id="GO:0003688">
    <property type="term" value="F:DNA replication origin binding"/>
    <property type="evidence" value="ECO:0007669"/>
    <property type="project" value="UniProtKB-UniRule"/>
</dbReference>
<dbReference type="KEGG" id="tasa:A1Q1_07424"/>
<dbReference type="PANTHER" id="PTHR14052:SF0">
    <property type="entry name" value="ORIGIN RECOGNITION COMPLEX SUBUNIT 2"/>
    <property type="match status" value="1"/>
</dbReference>
<dbReference type="InterPro" id="IPR056772">
    <property type="entry name" value="RecA-like_ORC2"/>
</dbReference>
<comment type="caution">
    <text evidence="9">The sequence shown here is derived from an EMBL/GenBank/DDBJ whole genome shotgun (WGS) entry which is preliminary data.</text>
</comment>
<feature type="compositionally biased region" description="Basic and acidic residues" evidence="6">
    <location>
        <begin position="60"/>
        <end position="70"/>
    </location>
</feature>
<dbReference type="GO" id="GO:0006260">
    <property type="term" value="P:DNA replication"/>
    <property type="evidence" value="ECO:0007669"/>
    <property type="project" value="UniProtKB-UniRule"/>
</dbReference>
<evidence type="ECO:0000313" key="10">
    <source>
        <dbReference type="Proteomes" id="UP000002748"/>
    </source>
</evidence>
<comment type="function">
    <text evidence="5">Component of the origin recognition complex (ORC) that binds origins of replication. DNA-binding is ATP-dependent. ORC is required to assemble the pre-replication complex necessary to initiate DNA replication.</text>
</comment>
<dbReference type="HOGENOM" id="CLU_018596_0_0_1"/>
<dbReference type="GeneID" id="25990936"/>
<keyword evidence="4 5" id="KW-0539">Nucleus</keyword>
<evidence type="ECO:0000259" key="8">
    <source>
        <dbReference type="Pfam" id="PF24882"/>
    </source>
</evidence>
<comment type="subunit">
    <text evidence="5">Component of the origin recognition complex (ORC).</text>
</comment>
<proteinExistence type="inferred from homology"/>
<dbReference type="PANTHER" id="PTHR14052">
    <property type="entry name" value="ORIGIN RECOGNITION COMPLEX SUBUNIT 2"/>
    <property type="match status" value="1"/>
</dbReference>
<dbReference type="GO" id="GO:0005664">
    <property type="term" value="C:nuclear origin of replication recognition complex"/>
    <property type="evidence" value="ECO:0007669"/>
    <property type="project" value="UniProtKB-UniRule"/>
</dbReference>
<dbReference type="InterPro" id="IPR056773">
    <property type="entry name" value="WHD_ORC2"/>
</dbReference>
<feature type="compositionally biased region" description="Basic residues" evidence="6">
    <location>
        <begin position="109"/>
        <end position="132"/>
    </location>
</feature>
<evidence type="ECO:0000256" key="5">
    <source>
        <dbReference type="RuleBase" id="RU368084"/>
    </source>
</evidence>
<dbReference type="EMBL" id="ALBS01000057">
    <property type="protein sequence ID" value="EJT51452.1"/>
    <property type="molecule type" value="Genomic_DNA"/>
</dbReference>
<dbReference type="VEuPathDB" id="FungiDB:A1Q1_07424"/>
<evidence type="ECO:0000256" key="4">
    <source>
        <dbReference type="ARBA" id="ARBA00023242"/>
    </source>
</evidence>
<evidence type="ECO:0000256" key="2">
    <source>
        <dbReference type="ARBA" id="ARBA00007421"/>
    </source>
</evidence>
<evidence type="ECO:0000259" key="7">
    <source>
        <dbReference type="Pfam" id="PF04084"/>
    </source>
</evidence>
<dbReference type="InterPro" id="IPR007220">
    <property type="entry name" value="ORC2"/>
</dbReference>
<comment type="similarity">
    <text evidence="2 5">Belongs to the ORC2 family.</text>
</comment>
<organism evidence="9 10">
    <name type="scientific">Trichosporon asahii var. asahii (strain ATCC 90039 / CBS 2479 / JCM 2466 / KCTC 7840 / NBRC 103889/ NCYC 2677 / UAMH 7654)</name>
    <name type="common">Yeast</name>
    <dbReference type="NCBI Taxonomy" id="1186058"/>
    <lineage>
        <taxon>Eukaryota</taxon>
        <taxon>Fungi</taxon>
        <taxon>Dikarya</taxon>
        <taxon>Basidiomycota</taxon>
        <taxon>Agaricomycotina</taxon>
        <taxon>Tremellomycetes</taxon>
        <taxon>Trichosporonales</taxon>
        <taxon>Trichosporonaceae</taxon>
        <taxon>Trichosporon</taxon>
    </lineage>
</organism>
<dbReference type="RefSeq" id="XP_014183135.1">
    <property type="nucleotide sequence ID" value="XM_014327660.1"/>
</dbReference>
<feature type="region of interest" description="Disordered" evidence="6">
    <location>
        <begin position="1"/>
        <end position="140"/>
    </location>
</feature>
<dbReference type="AlphaFoldDB" id="J6F7X9"/>